<evidence type="ECO:0000313" key="3">
    <source>
        <dbReference type="Proteomes" id="UP000636800"/>
    </source>
</evidence>
<keyword evidence="3" id="KW-1185">Reference proteome</keyword>
<feature type="region of interest" description="Disordered" evidence="1">
    <location>
        <begin position="1"/>
        <end position="21"/>
    </location>
</feature>
<gene>
    <name evidence="2" type="ORF">HPP92_012735</name>
</gene>
<organism evidence="2 3">
    <name type="scientific">Vanilla planifolia</name>
    <name type="common">Vanilla</name>
    <dbReference type="NCBI Taxonomy" id="51239"/>
    <lineage>
        <taxon>Eukaryota</taxon>
        <taxon>Viridiplantae</taxon>
        <taxon>Streptophyta</taxon>
        <taxon>Embryophyta</taxon>
        <taxon>Tracheophyta</taxon>
        <taxon>Spermatophyta</taxon>
        <taxon>Magnoliopsida</taxon>
        <taxon>Liliopsida</taxon>
        <taxon>Asparagales</taxon>
        <taxon>Orchidaceae</taxon>
        <taxon>Vanilloideae</taxon>
        <taxon>Vanilleae</taxon>
        <taxon>Vanilla</taxon>
    </lineage>
</organism>
<accession>A0A835QNM1</accession>
<dbReference type="EMBL" id="JADCNL010000006">
    <property type="protein sequence ID" value="KAG0475894.1"/>
    <property type="molecule type" value="Genomic_DNA"/>
</dbReference>
<name>A0A835QNM1_VANPL</name>
<comment type="caution">
    <text evidence="2">The sequence shown here is derived from an EMBL/GenBank/DDBJ whole genome shotgun (WGS) entry which is preliminary data.</text>
</comment>
<dbReference type="OrthoDB" id="786194at2759"/>
<reference evidence="2 3" key="1">
    <citation type="journal article" date="2020" name="Nat. Food">
        <title>A phased Vanilla planifolia genome enables genetic improvement of flavour and production.</title>
        <authorList>
            <person name="Hasing T."/>
            <person name="Tang H."/>
            <person name="Brym M."/>
            <person name="Khazi F."/>
            <person name="Huang T."/>
            <person name="Chambers A.H."/>
        </authorList>
    </citation>
    <scope>NUCLEOTIDE SEQUENCE [LARGE SCALE GENOMIC DNA]</scope>
    <source>
        <tissue evidence="2">Leaf</tissue>
    </source>
</reference>
<dbReference type="Proteomes" id="UP000636800">
    <property type="component" value="Chromosome 6"/>
</dbReference>
<evidence type="ECO:0000313" key="2">
    <source>
        <dbReference type="EMBL" id="KAG0475894.1"/>
    </source>
</evidence>
<dbReference type="AlphaFoldDB" id="A0A835QNM1"/>
<proteinExistence type="predicted"/>
<feature type="region of interest" description="Disordered" evidence="1">
    <location>
        <begin position="76"/>
        <end position="112"/>
    </location>
</feature>
<sequence>MLNTAPQLHDDRYPVRSGPMAAPAEPVPSMIAVTVAKARSSLQRAVGAKRAGMAQYMKLAAVVARALRWSEMWPAKMPPMIPPTSNNVDKVPPDESERYSPPIGATNGSWIG</sequence>
<evidence type="ECO:0000256" key="1">
    <source>
        <dbReference type="SAM" id="MobiDB-lite"/>
    </source>
</evidence>
<protein>
    <submittedName>
        <fullName evidence="2">Uncharacterized protein</fullName>
    </submittedName>
</protein>